<organism evidence="2 3">
    <name type="scientific">Lophiostoma macrostomum CBS 122681</name>
    <dbReference type="NCBI Taxonomy" id="1314788"/>
    <lineage>
        <taxon>Eukaryota</taxon>
        <taxon>Fungi</taxon>
        <taxon>Dikarya</taxon>
        <taxon>Ascomycota</taxon>
        <taxon>Pezizomycotina</taxon>
        <taxon>Dothideomycetes</taxon>
        <taxon>Pleosporomycetidae</taxon>
        <taxon>Pleosporales</taxon>
        <taxon>Lophiostomataceae</taxon>
        <taxon>Lophiostoma</taxon>
    </lineage>
</organism>
<evidence type="ECO:0000256" key="1">
    <source>
        <dbReference type="SAM" id="MobiDB-lite"/>
    </source>
</evidence>
<gene>
    <name evidence="2" type="ORF">K491DRAFT_413124</name>
</gene>
<name>A0A6A6T8S2_9PLEO</name>
<proteinExistence type="predicted"/>
<dbReference type="AlphaFoldDB" id="A0A6A6T8S2"/>
<accession>A0A6A6T8S2</accession>
<keyword evidence="3" id="KW-1185">Reference proteome</keyword>
<dbReference type="EMBL" id="MU004346">
    <property type="protein sequence ID" value="KAF2655631.1"/>
    <property type="molecule type" value="Genomic_DNA"/>
</dbReference>
<feature type="compositionally biased region" description="Polar residues" evidence="1">
    <location>
        <begin position="127"/>
        <end position="138"/>
    </location>
</feature>
<reference evidence="2" key="1">
    <citation type="journal article" date="2020" name="Stud. Mycol.">
        <title>101 Dothideomycetes genomes: a test case for predicting lifestyles and emergence of pathogens.</title>
        <authorList>
            <person name="Haridas S."/>
            <person name="Albert R."/>
            <person name="Binder M."/>
            <person name="Bloem J."/>
            <person name="Labutti K."/>
            <person name="Salamov A."/>
            <person name="Andreopoulos B."/>
            <person name="Baker S."/>
            <person name="Barry K."/>
            <person name="Bills G."/>
            <person name="Bluhm B."/>
            <person name="Cannon C."/>
            <person name="Castanera R."/>
            <person name="Culley D."/>
            <person name="Daum C."/>
            <person name="Ezra D."/>
            <person name="Gonzalez J."/>
            <person name="Henrissat B."/>
            <person name="Kuo A."/>
            <person name="Liang C."/>
            <person name="Lipzen A."/>
            <person name="Lutzoni F."/>
            <person name="Magnuson J."/>
            <person name="Mondo S."/>
            <person name="Nolan M."/>
            <person name="Ohm R."/>
            <person name="Pangilinan J."/>
            <person name="Park H.-J."/>
            <person name="Ramirez L."/>
            <person name="Alfaro M."/>
            <person name="Sun H."/>
            <person name="Tritt A."/>
            <person name="Yoshinaga Y."/>
            <person name="Zwiers L.-H."/>
            <person name="Turgeon B."/>
            <person name="Goodwin S."/>
            <person name="Spatafora J."/>
            <person name="Crous P."/>
            <person name="Grigoriev I."/>
        </authorList>
    </citation>
    <scope>NUCLEOTIDE SEQUENCE</scope>
    <source>
        <strain evidence="2">CBS 122681</strain>
    </source>
</reference>
<dbReference type="Proteomes" id="UP000799324">
    <property type="component" value="Unassembled WGS sequence"/>
</dbReference>
<evidence type="ECO:0000313" key="3">
    <source>
        <dbReference type="Proteomes" id="UP000799324"/>
    </source>
</evidence>
<sequence>MQSPVSSDANPQTSGCRRLRLRLESTPLSLSIYSPYHHLPLPDFPLPLHTIIFFPSLSSQPSPSPNHRHTPPYPVPEPRSQKTSQPFRVEVRETRADDLTKPRADKPRVSSLIPQSSYLAPDLKPWTRTSRLKQTTSLEPRASNRRSLDGLMDQ</sequence>
<protein>
    <submittedName>
        <fullName evidence="2">Uncharacterized protein</fullName>
    </submittedName>
</protein>
<evidence type="ECO:0000313" key="2">
    <source>
        <dbReference type="EMBL" id="KAF2655631.1"/>
    </source>
</evidence>
<feature type="compositionally biased region" description="Basic and acidic residues" evidence="1">
    <location>
        <begin position="89"/>
        <end position="108"/>
    </location>
</feature>
<feature type="region of interest" description="Disordered" evidence="1">
    <location>
        <begin position="55"/>
        <end position="154"/>
    </location>
</feature>